<dbReference type="Proteomes" id="UP001342314">
    <property type="component" value="Unassembled WGS sequence"/>
</dbReference>
<name>A0AAV5GD60_9BASI</name>
<proteinExistence type="predicted"/>
<sequence length="382" mass="39188">MKPISLLLSSLACLCAVYAAPVADFAGAAVGVDVDAATKAAVADISYKELCFLEFTYDAESAVLKYTKDQLIKDGAFHATLIPHPLAEDGKDVVLNDGFKRDEKDREVYYVSYCYKQNEAHGKTSENSYGTSSTTGDPFLDVVDKLGIQSSAGFGGHSGVLANLVSGGRGFDSTAMSLRHRRQFGSVGSGLSSPFDSSIPFGAYDSSPFDSPLSSNALPDVSTDPNELLEGASAGFPGSGGRNFGQLGESNGGFGAAGGAGGGLFGNRDSPSPSSSSAIPSVYRWKDSTVSEERLYSDSRQTPRPSILPAPASPAPQPSSVASRLAAPPSQPTSTFQPAAGPPAVTLKVGLTPTGVASAAQQGEASSLTIQTVPPTAVAIAS</sequence>
<comment type="caution">
    <text evidence="3">The sequence shown here is derived from an EMBL/GenBank/DDBJ whole genome shotgun (WGS) entry which is preliminary data.</text>
</comment>
<organism evidence="3 4">
    <name type="scientific">Rhodotorula paludigena</name>
    <dbReference type="NCBI Taxonomy" id="86838"/>
    <lineage>
        <taxon>Eukaryota</taxon>
        <taxon>Fungi</taxon>
        <taxon>Dikarya</taxon>
        <taxon>Basidiomycota</taxon>
        <taxon>Pucciniomycotina</taxon>
        <taxon>Microbotryomycetes</taxon>
        <taxon>Sporidiobolales</taxon>
        <taxon>Sporidiobolaceae</taxon>
        <taxon>Rhodotorula</taxon>
    </lineage>
</organism>
<feature type="chain" id="PRO_5043764191" evidence="2">
    <location>
        <begin position="20"/>
        <end position="382"/>
    </location>
</feature>
<evidence type="ECO:0000313" key="4">
    <source>
        <dbReference type="Proteomes" id="UP001342314"/>
    </source>
</evidence>
<reference evidence="3 4" key="1">
    <citation type="submission" date="2021-12" db="EMBL/GenBank/DDBJ databases">
        <title>High titer production of polyol ester of fatty acids by Rhodotorula paludigena BS15 towards product separation-free biomass refinery.</title>
        <authorList>
            <person name="Mano J."/>
            <person name="Ono H."/>
            <person name="Tanaka T."/>
            <person name="Naito K."/>
            <person name="Sushida H."/>
            <person name="Ike M."/>
            <person name="Tokuyasu K."/>
            <person name="Kitaoka M."/>
        </authorList>
    </citation>
    <scope>NUCLEOTIDE SEQUENCE [LARGE SCALE GENOMIC DNA]</scope>
    <source>
        <strain evidence="3 4">BS15</strain>
    </source>
</reference>
<evidence type="ECO:0000256" key="1">
    <source>
        <dbReference type="SAM" id="MobiDB-lite"/>
    </source>
</evidence>
<dbReference type="AlphaFoldDB" id="A0AAV5GD60"/>
<dbReference type="EMBL" id="BQKY01000002">
    <property type="protein sequence ID" value="GJN88233.1"/>
    <property type="molecule type" value="Genomic_DNA"/>
</dbReference>
<keyword evidence="2" id="KW-0732">Signal</keyword>
<protein>
    <submittedName>
        <fullName evidence="3">Uncharacterized protein</fullName>
    </submittedName>
</protein>
<accession>A0AAV5GD60</accession>
<feature type="region of interest" description="Disordered" evidence="1">
    <location>
        <begin position="215"/>
        <end position="250"/>
    </location>
</feature>
<evidence type="ECO:0000313" key="3">
    <source>
        <dbReference type="EMBL" id="GJN88233.1"/>
    </source>
</evidence>
<feature type="region of interest" description="Disordered" evidence="1">
    <location>
        <begin position="293"/>
        <end position="342"/>
    </location>
</feature>
<feature type="compositionally biased region" description="Pro residues" evidence="1">
    <location>
        <begin position="306"/>
        <end position="317"/>
    </location>
</feature>
<gene>
    <name evidence="3" type="ORF">Rhopal_001198-T1</name>
</gene>
<evidence type="ECO:0000256" key="2">
    <source>
        <dbReference type="SAM" id="SignalP"/>
    </source>
</evidence>
<keyword evidence="4" id="KW-1185">Reference proteome</keyword>
<feature type="signal peptide" evidence="2">
    <location>
        <begin position="1"/>
        <end position="19"/>
    </location>
</feature>